<gene>
    <name evidence="3" type="ORF">KSB_43080</name>
</gene>
<feature type="compositionally biased region" description="Polar residues" evidence="1">
    <location>
        <begin position="290"/>
        <end position="301"/>
    </location>
</feature>
<dbReference type="RefSeq" id="WP_201372467.1">
    <property type="nucleotide sequence ID" value="NZ_BNJG01000002.1"/>
</dbReference>
<protein>
    <recommendedName>
        <fullName evidence="2">ORC1/DEAH AAA+ ATPase domain-containing protein</fullName>
    </recommendedName>
</protein>
<name>A0ABQ3USZ9_9CHLR</name>
<dbReference type="Pfam" id="PF13401">
    <property type="entry name" value="AAA_22"/>
    <property type="match status" value="1"/>
</dbReference>
<feature type="compositionally biased region" description="Basic and acidic residues" evidence="1">
    <location>
        <begin position="324"/>
        <end position="333"/>
    </location>
</feature>
<dbReference type="SUPFAM" id="SSF52540">
    <property type="entry name" value="P-loop containing nucleoside triphosphate hydrolases"/>
    <property type="match status" value="1"/>
</dbReference>
<feature type="domain" description="ORC1/DEAH AAA+ ATPase" evidence="2">
    <location>
        <begin position="34"/>
        <end position="140"/>
    </location>
</feature>
<evidence type="ECO:0000256" key="1">
    <source>
        <dbReference type="SAM" id="MobiDB-lite"/>
    </source>
</evidence>
<evidence type="ECO:0000313" key="4">
    <source>
        <dbReference type="Proteomes" id="UP000654345"/>
    </source>
</evidence>
<organism evidence="3 4">
    <name type="scientific">Ktedonobacter robiniae</name>
    <dbReference type="NCBI Taxonomy" id="2778365"/>
    <lineage>
        <taxon>Bacteria</taxon>
        <taxon>Bacillati</taxon>
        <taxon>Chloroflexota</taxon>
        <taxon>Ktedonobacteria</taxon>
        <taxon>Ktedonobacterales</taxon>
        <taxon>Ktedonobacteraceae</taxon>
        <taxon>Ktedonobacter</taxon>
    </lineage>
</organism>
<feature type="region of interest" description="Disordered" evidence="1">
    <location>
        <begin position="283"/>
        <end position="335"/>
    </location>
</feature>
<sequence length="423" mass="47814">MTHPLFRKPVFVETAFEKRFQQMLHDAWDNRSWHLIVADPGAGKTVGIRDMQKRAGGRSVLAVVAPKNNEDEQALGDQFFTALGIPLRGHWRTRKPKLMGYLYQYGTECLIVDDAHDLSLEHLMLLKEVTDQGRLQYDHPLGLCLVAAGRGDTIPLKETFDLPDSTWLQFRRRFDKLSPFCRIASHTSDEVRAILATLETVYQEIFPQLNLRQWTSSIYTWLTHPVLDPTRSGRVTMDNLMKLVTTALEGSYLAGATDVVPSWLKSAAELLVLRHDTLKLIDGAGKDIGNQDQNKAESANRNGKEPERQTVPESGQAETPQLHETMKEQERTDTSSNCMFSGELIPIDLKRFTESSIKLVECPHCGRMRTLSPSKGVLRFKPHTRRKQQTPVTEKRWSATGKTGWDVVGGQGETLKSTDIFSF</sequence>
<comment type="caution">
    <text evidence="3">The sequence shown here is derived from an EMBL/GenBank/DDBJ whole genome shotgun (WGS) entry which is preliminary data.</text>
</comment>
<dbReference type="InterPro" id="IPR027417">
    <property type="entry name" value="P-loop_NTPase"/>
</dbReference>
<accession>A0ABQ3USZ9</accession>
<dbReference type="InterPro" id="IPR049945">
    <property type="entry name" value="AAA_22"/>
</dbReference>
<dbReference type="EMBL" id="BNJG01000002">
    <property type="protein sequence ID" value="GHO55833.1"/>
    <property type="molecule type" value="Genomic_DNA"/>
</dbReference>
<keyword evidence="4" id="KW-1185">Reference proteome</keyword>
<evidence type="ECO:0000259" key="2">
    <source>
        <dbReference type="Pfam" id="PF13401"/>
    </source>
</evidence>
<evidence type="ECO:0000313" key="3">
    <source>
        <dbReference type="EMBL" id="GHO55833.1"/>
    </source>
</evidence>
<dbReference type="Proteomes" id="UP000654345">
    <property type="component" value="Unassembled WGS sequence"/>
</dbReference>
<reference evidence="3 4" key="1">
    <citation type="journal article" date="2021" name="Int. J. Syst. Evol. Microbiol.">
        <title>Reticulibacter mediterranei gen. nov., sp. nov., within the new family Reticulibacteraceae fam. nov., and Ktedonospora formicarum gen. nov., sp. nov., Ktedonobacter robiniae sp. nov., Dictyobacter formicarum sp. nov. and Dictyobacter arantiisoli sp. nov., belonging to the class Ktedonobacteria.</title>
        <authorList>
            <person name="Yabe S."/>
            <person name="Zheng Y."/>
            <person name="Wang C.M."/>
            <person name="Sakai Y."/>
            <person name="Abe K."/>
            <person name="Yokota A."/>
            <person name="Donadio S."/>
            <person name="Cavaletti L."/>
            <person name="Monciardini P."/>
        </authorList>
    </citation>
    <scope>NUCLEOTIDE SEQUENCE [LARGE SCALE GENOMIC DNA]</scope>
    <source>
        <strain evidence="3 4">SOSP1-30</strain>
    </source>
</reference>
<proteinExistence type="predicted"/>